<evidence type="ECO:0000313" key="1">
    <source>
        <dbReference type="EMBL" id="VXB68590.1"/>
    </source>
</evidence>
<organism evidence="1 2">
    <name type="scientific">Bacillus mycoides</name>
    <dbReference type="NCBI Taxonomy" id="1405"/>
    <lineage>
        <taxon>Bacteria</taxon>
        <taxon>Bacillati</taxon>
        <taxon>Bacillota</taxon>
        <taxon>Bacilli</taxon>
        <taxon>Bacillales</taxon>
        <taxon>Bacillaceae</taxon>
        <taxon>Bacillus</taxon>
        <taxon>Bacillus cereus group</taxon>
    </lineage>
</organism>
<reference evidence="1 2" key="1">
    <citation type="submission" date="2019-10" db="EMBL/GenBank/DDBJ databases">
        <authorList>
            <person name="Karimi E."/>
        </authorList>
    </citation>
    <scope>NUCLEOTIDE SEQUENCE [LARGE SCALE GENOMIC DNA]</scope>
    <source>
        <strain evidence="1">Bacillus sp. 71</strain>
    </source>
</reference>
<evidence type="ECO:0000313" key="2">
    <source>
        <dbReference type="Proteomes" id="UP000437562"/>
    </source>
</evidence>
<dbReference type="EMBL" id="CABWMC010000004">
    <property type="protein sequence ID" value="VXB68590.1"/>
    <property type="molecule type" value="Genomic_DNA"/>
</dbReference>
<accession>A0A653SJL8</accession>
<name>A0A653SJL8_BACMY</name>
<protein>
    <submittedName>
        <fullName evidence="1">Uncharacterized protein</fullName>
    </submittedName>
</protein>
<sequence length="121" mass="14051">MSSLFFIYLIKIVNNILTFVNYNCHFDADTCQKRIYIILDITYIIIFKNYIIEVNVNFLITENSTYQGYSTGFSSEFNKYEPLSELSGDTYELSPNRTGTYYIPATGYGIDGKIKANWKIQ</sequence>
<proteinExistence type="predicted"/>
<dbReference type="AlphaFoldDB" id="A0A653SJL8"/>
<dbReference type="Proteomes" id="UP000437562">
    <property type="component" value="Unassembled WGS sequence"/>
</dbReference>
<gene>
    <name evidence="1" type="ORF">BACI71_120145</name>
</gene>